<dbReference type="PANTHER" id="PTHR43861">
    <property type="entry name" value="TRANS-ACONITATE 2-METHYLTRANSFERASE-RELATED"/>
    <property type="match status" value="1"/>
</dbReference>
<dbReference type="EMBL" id="CDHN01000004">
    <property type="protein sequence ID" value="CEJ92319.1"/>
    <property type="molecule type" value="Genomic_DNA"/>
</dbReference>
<keyword evidence="3" id="KW-1185">Reference proteome</keyword>
<name>A0A0A1TC20_9HYPO</name>
<feature type="domain" description="Methyltransferase type 12" evidence="1">
    <location>
        <begin position="56"/>
        <end position="159"/>
    </location>
</feature>
<organism evidence="2 3">
    <name type="scientific">[Torrubiella] hemipterigena</name>
    <dbReference type="NCBI Taxonomy" id="1531966"/>
    <lineage>
        <taxon>Eukaryota</taxon>
        <taxon>Fungi</taxon>
        <taxon>Dikarya</taxon>
        <taxon>Ascomycota</taxon>
        <taxon>Pezizomycotina</taxon>
        <taxon>Sordariomycetes</taxon>
        <taxon>Hypocreomycetidae</taxon>
        <taxon>Hypocreales</taxon>
        <taxon>Clavicipitaceae</taxon>
        <taxon>Clavicipitaceae incertae sedis</taxon>
        <taxon>'Torrubiella' clade</taxon>
    </lineage>
</organism>
<dbReference type="CDD" id="cd02440">
    <property type="entry name" value="AdoMet_MTases"/>
    <property type="match status" value="1"/>
</dbReference>
<evidence type="ECO:0000259" key="1">
    <source>
        <dbReference type="Pfam" id="PF08242"/>
    </source>
</evidence>
<evidence type="ECO:0000313" key="3">
    <source>
        <dbReference type="Proteomes" id="UP000039046"/>
    </source>
</evidence>
<dbReference type="AlphaFoldDB" id="A0A0A1TC20"/>
<proteinExistence type="predicted"/>
<sequence length="228" mass="24759">MSINAEALESWNLNAPHWDSNHGVDGNIYWQRLQQPCLTRLLGSRLSDASAPINVLELSTGNGIGARWMASHGAHVNVLATDGSPNMVEAAIQRGDGDGRIKFDVLDVTSVDNCQPFIEKAKALGGFDVILSNMAIQDIPTLEPMAAMLPKLLKKGGMFVAELLHPVFMTSIHKRQITFANAVDRDETDVRGKLIIEYLKVDPYKSGTFAAQPNAQVSWHVCAGAPAN</sequence>
<reference evidence="2 3" key="1">
    <citation type="journal article" date="2015" name="Genome Announc.">
        <title>Draft Genome Sequence and Gene Annotation of the Entomopathogenic Fungus Verticillium hemipterigenum.</title>
        <authorList>
            <person name="Horn F."/>
            <person name="Habel A."/>
            <person name="Scharf D.H."/>
            <person name="Dworschak J."/>
            <person name="Brakhage A.A."/>
            <person name="Guthke R."/>
            <person name="Hertweck C."/>
            <person name="Linde J."/>
        </authorList>
    </citation>
    <scope>NUCLEOTIDE SEQUENCE [LARGE SCALE GENOMIC DNA]</scope>
</reference>
<protein>
    <recommendedName>
        <fullName evidence="1">Methyltransferase type 12 domain-containing protein</fullName>
    </recommendedName>
</protein>
<evidence type="ECO:0000313" key="2">
    <source>
        <dbReference type="EMBL" id="CEJ92319.1"/>
    </source>
</evidence>
<dbReference type="HOGENOM" id="CLU_049749_2_1_1"/>
<gene>
    <name evidence="2" type="ORF">VHEMI07979</name>
</gene>
<dbReference type="Gene3D" id="3.40.50.150">
    <property type="entry name" value="Vaccinia Virus protein VP39"/>
    <property type="match status" value="1"/>
</dbReference>
<dbReference type="Proteomes" id="UP000039046">
    <property type="component" value="Unassembled WGS sequence"/>
</dbReference>
<dbReference type="SUPFAM" id="SSF53335">
    <property type="entry name" value="S-adenosyl-L-methionine-dependent methyltransferases"/>
    <property type="match status" value="1"/>
</dbReference>
<dbReference type="InterPro" id="IPR029063">
    <property type="entry name" value="SAM-dependent_MTases_sf"/>
</dbReference>
<dbReference type="Pfam" id="PF08242">
    <property type="entry name" value="Methyltransf_12"/>
    <property type="match status" value="1"/>
</dbReference>
<dbReference type="InterPro" id="IPR013217">
    <property type="entry name" value="Methyltransf_12"/>
</dbReference>
<dbReference type="OrthoDB" id="6329284at2759"/>
<accession>A0A0A1TC20</accession>